<dbReference type="SUPFAM" id="SSF81296">
    <property type="entry name" value="E set domains"/>
    <property type="match status" value="2"/>
</dbReference>
<dbReference type="InterPro" id="IPR011021">
    <property type="entry name" value="Arrestin-like_N"/>
</dbReference>
<comment type="similarity">
    <text evidence="1">Belongs to the arrestin family.</text>
</comment>
<dbReference type="InterPro" id="IPR014756">
    <property type="entry name" value="Ig_E-set"/>
</dbReference>
<dbReference type="Pfam" id="PF02752">
    <property type="entry name" value="Arrestin_C"/>
    <property type="match status" value="1"/>
</dbReference>
<feature type="region of interest" description="Disordered" evidence="2">
    <location>
        <begin position="242"/>
        <end position="265"/>
    </location>
</feature>
<keyword evidence="5" id="KW-1185">Reference proteome</keyword>
<dbReference type="PANTHER" id="PTHR11188:SF176">
    <property type="entry name" value="ARRESTIN DOMAIN-CONTAINING PROTEIN 1"/>
    <property type="match status" value="1"/>
</dbReference>
<dbReference type="InterPro" id="IPR014752">
    <property type="entry name" value="Arrestin-like_C"/>
</dbReference>
<name>A0ABQ9EGR5_TEGGR</name>
<proteinExistence type="inferred from homology"/>
<evidence type="ECO:0000256" key="2">
    <source>
        <dbReference type="SAM" id="MobiDB-lite"/>
    </source>
</evidence>
<sequence length="265" mass="28850">MYFDQRVPVYGKVLGHPDSLPAGRHTFPFSFLLPPNLPSSFEGAHGYVRYTVKATIDKPWKFDHDTKRPFTVICLLDLNLQPNAASGAQGTNSKMLCCLCCKSGPISGTVRIDRIGYVPGEAICINAETENLSNRKCDVSARLVMYTTFRATTKSRTSCTEVARLTHPTLEEGGSDIWSGERMAIPPVPPSFLVGCNIIDISYILEFVIDPSGPAFKLSIPLEIIIGTIPLRSVLQHFQPPPPMAAATAEPIPPLPPSAPAMTDL</sequence>
<comment type="caution">
    <text evidence="4">The sequence shown here is derived from an EMBL/GenBank/DDBJ whole genome shotgun (WGS) entry which is preliminary data.</text>
</comment>
<dbReference type="Pfam" id="PF00339">
    <property type="entry name" value="Arrestin_N"/>
    <property type="match status" value="1"/>
</dbReference>
<gene>
    <name evidence="4" type="ORF">KUTeg_017467</name>
</gene>
<feature type="non-terminal residue" evidence="4">
    <location>
        <position position="265"/>
    </location>
</feature>
<evidence type="ECO:0000256" key="1">
    <source>
        <dbReference type="ARBA" id="ARBA00005298"/>
    </source>
</evidence>
<evidence type="ECO:0000259" key="3">
    <source>
        <dbReference type="SMART" id="SM01017"/>
    </source>
</evidence>
<dbReference type="InterPro" id="IPR050357">
    <property type="entry name" value="Arrestin_domain-protein"/>
</dbReference>
<dbReference type="InterPro" id="IPR011022">
    <property type="entry name" value="Arrestin_C-like"/>
</dbReference>
<dbReference type="Proteomes" id="UP001217089">
    <property type="component" value="Unassembled WGS sequence"/>
</dbReference>
<dbReference type="Gene3D" id="2.60.40.640">
    <property type="match status" value="2"/>
</dbReference>
<accession>A0ABQ9EGR5</accession>
<evidence type="ECO:0000313" key="5">
    <source>
        <dbReference type="Proteomes" id="UP001217089"/>
    </source>
</evidence>
<organism evidence="4 5">
    <name type="scientific">Tegillarca granosa</name>
    <name type="common">Malaysian cockle</name>
    <name type="synonym">Anadara granosa</name>
    <dbReference type="NCBI Taxonomy" id="220873"/>
    <lineage>
        <taxon>Eukaryota</taxon>
        <taxon>Metazoa</taxon>
        <taxon>Spiralia</taxon>
        <taxon>Lophotrochozoa</taxon>
        <taxon>Mollusca</taxon>
        <taxon>Bivalvia</taxon>
        <taxon>Autobranchia</taxon>
        <taxon>Pteriomorphia</taxon>
        <taxon>Arcoida</taxon>
        <taxon>Arcoidea</taxon>
        <taxon>Arcidae</taxon>
        <taxon>Tegillarca</taxon>
    </lineage>
</organism>
<evidence type="ECO:0000313" key="4">
    <source>
        <dbReference type="EMBL" id="KAJ8303884.1"/>
    </source>
</evidence>
<feature type="domain" description="Arrestin C-terminal-like" evidence="3">
    <location>
        <begin position="102"/>
        <end position="231"/>
    </location>
</feature>
<dbReference type="EMBL" id="JARBDR010000903">
    <property type="protein sequence ID" value="KAJ8303884.1"/>
    <property type="molecule type" value="Genomic_DNA"/>
</dbReference>
<dbReference type="PANTHER" id="PTHR11188">
    <property type="entry name" value="ARRESTIN DOMAIN CONTAINING PROTEIN"/>
    <property type="match status" value="1"/>
</dbReference>
<reference evidence="4 5" key="1">
    <citation type="submission" date="2022-12" db="EMBL/GenBank/DDBJ databases">
        <title>Chromosome-level genome of Tegillarca granosa.</title>
        <authorList>
            <person name="Kim J."/>
        </authorList>
    </citation>
    <scope>NUCLEOTIDE SEQUENCE [LARGE SCALE GENOMIC DNA]</scope>
    <source>
        <strain evidence="4">Teg-2019</strain>
        <tissue evidence="4">Adductor muscle</tissue>
    </source>
</reference>
<protein>
    <recommendedName>
        <fullName evidence="3">Arrestin C-terminal-like domain-containing protein</fullName>
    </recommendedName>
</protein>
<dbReference type="SMART" id="SM01017">
    <property type="entry name" value="Arrestin_C"/>
    <property type="match status" value="1"/>
</dbReference>